<accession>A0ABV5UPD4</accession>
<evidence type="ECO:0000313" key="2">
    <source>
        <dbReference type="EMBL" id="MFB9713988.1"/>
    </source>
</evidence>
<gene>
    <name evidence="2" type="ORF">ACFFPI_07440</name>
</gene>
<evidence type="ECO:0000259" key="1">
    <source>
        <dbReference type="Pfam" id="PF13223"/>
    </source>
</evidence>
<dbReference type="InterPro" id="IPR025109">
    <property type="entry name" value="DUF4031"/>
</dbReference>
<feature type="domain" description="DUF4031" evidence="1">
    <location>
        <begin position="3"/>
        <end position="84"/>
    </location>
</feature>
<dbReference type="RefSeq" id="WP_345042598.1">
    <property type="nucleotide sequence ID" value="NZ_BAABED010000001.1"/>
</dbReference>
<dbReference type="Proteomes" id="UP001589536">
    <property type="component" value="Unassembled WGS sequence"/>
</dbReference>
<proteinExistence type="predicted"/>
<comment type="caution">
    <text evidence="2">The sequence shown here is derived from an EMBL/GenBank/DDBJ whole genome shotgun (WGS) entry which is preliminary data.</text>
</comment>
<reference evidence="2 3" key="1">
    <citation type="submission" date="2024-09" db="EMBL/GenBank/DDBJ databases">
        <authorList>
            <person name="Sun Q."/>
            <person name="Mori K."/>
        </authorList>
    </citation>
    <scope>NUCLEOTIDE SEQUENCE [LARGE SCALE GENOMIC DNA]</scope>
    <source>
        <strain evidence="2 3">JCM 13519</strain>
    </source>
</reference>
<dbReference type="EMBL" id="JBHMBH010000019">
    <property type="protein sequence ID" value="MFB9713988.1"/>
    <property type="molecule type" value="Genomic_DNA"/>
</dbReference>
<keyword evidence="3" id="KW-1185">Reference proteome</keyword>
<dbReference type="Pfam" id="PF13223">
    <property type="entry name" value="DUF4031"/>
    <property type="match status" value="1"/>
</dbReference>
<sequence>MSVYIDDAFIPATVGRLTSRWSHMFADSTEELVAFAMSLGLRASWIQYPGTPKEHFDVTEPKRRLAVAKGAVEITYREAALRRKRLEEELRAAAE</sequence>
<protein>
    <submittedName>
        <fullName evidence="2">DUF4031 domain-containing protein</fullName>
    </submittedName>
</protein>
<organism evidence="2 3">
    <name type="scientific">Arthrobacter methylotrophus</name>
    <dbReference type="NCBI Taxonomy" id="121291"/>
    <lineage>
        <taxon>Bacteria</taxon>
        <taxon>Bacillati</taxon>
        <taxon>Actinomycetota</taxon>
        <taxon>Actinomycetes</taxon>
        <taxon>Micrococcales</taxon>
        <taxon>Micrococcaceae</taxon>
        <taxon>Arthrobacter</taxon>
    </lineage>
</organism>
<evidence type="ECO:0000313" key="3">
    <source>
        <dbReference type="Proteomes" id="UP001589536"/>
    </source>
</evidence>
<name>A0ABV5UPD4_9MICC</name>